<organism evidence="2 3">
    <name type="scientific">Algoriphagus yeomjeoni</name>
    <dbReference type="NCBI Taxonomy" id="291403"/>
    <lineage>
        <taxon>Bacteria</taxon>
        <taxon>Pseudomonadati</taxon>
        <taxon>Bacteroidota</taxon>
        <taxon>Cytophagia</taxon>
        <taxon>Cytophagales</taxon>
        <taxon>Cyclobacteriaceae</taxon>
        <taxon>Algoriphagus</taxon>
    </lineage>
</organism>
<proteinExistence type="predicted"/>
<gene>
    <name evidence="2" type="ORF">LV83_00032</name>
</gene>
<dbReference type="EMBL" id="QLLK01000001">
    <property type="protein sequence ID" value="RAI94785.1"/>
    <property type="molecule type" value="Genomic_DNA"/>
</dbReference>
<evidence type="ECO:0000313" key="3">
    <source>
        <dbReference type="Proteomes" id="UP000249610"/>
    </source>
</evidence>
<accession>A0A327PR02</accession>
<reference evidence="2 3" key="1">
    <citation type="submission" date="2018-06" db="EMBL/GenBank/DDBJ databases">
        <title>Genomic Encyclopedia of Archaeal and Bacterial Type Strains, Phase II (KMG-II): from individual species to whole genera.</title>
        <authorList>
            <person name="Goeker M."/>
        </authorList>
    </citation>
    <scope>NUCLEOTIDE SEQUENCE [LARGE SCALE GENOMIC DNA]</scope>
    <source>
        <strain evidence="2 3">DSM 23446</strain>
    </source>
</reference>
<sequence>MILFATGLLKFFIGLIGVVGTIVFLILSAFQRTRTNKLRYAGITFLTTFILILAITGLEFLMYPTNKKQDQLVLTGLREAPLGAYWLGVYDDSTWELGNSSREIEVRGTYTISGDTLHLKTLGGTAFYNGNTKNSFVISGDNLIEVENTGIRGLKIGLNKLNGL</sequence>
<dbReference type="OrthoDB" id="1268174at2"/>
<dbReference type="AlphaFoldDB" id="A0A327PR02"/>
<comment type="caution">
    <text evidence="2">The sequence shown here is derived from an EMBL/GenBank/DDBJ whole genome shotgun (WGS) entry which is preliminary data.</text>
</comment>
<feature type="transmembrane region" description="Helical" evidence="1">
    <location>
        <begin position="42"/>
        <end position="63"/>
    </location>
</feature>
<keyword evidence="3" id="KW-1185">Reference proteome</keyword>
<keyword evidence="1" id="KW-0472">Membrane</keyword>
<evidence type="ECO:0000313" key="2">
    <source>
        <dbReference type="EMBL" id="RAI94785.1"/>
    </source>
</evidence>
<evidence type="ECO:0000256" key="1">
    <source>
        <dbReference type="SAM" id="Phobius"/>
    </source>
</evidence>
<dbReference type="RefSeq" id="WP_146613666.1">
    <property type="nucleotide sequence ID" value="NZ_QLLK01000001.1"/>
</dbReference>
<protein>
    <submittedName>
        <fullName evidence="2">Uncharacterized protein</fullName>
    </submittedName>
</protein>
<name>A0A327PR02_9BACT</name>
<feature type="transmembrane region" description="Helical" evidence="1">
    <location>
        <begin position="12"/>
        <end position="30"/>
    </location>
</feature>
<dbReference type="Proteomes" id="UP000249610">
    <property type="component" value="Unassembled WGS sequence"/>
</dbReference>
<keyword evidence="1" id="KW-1133">Transmembrane helix</keyword>
<keyword evidence="1" id="KW-0812">Transmembrane</keyword>